<dbReference type="RefSeq" id="WP_120322228.1">
    <property type="nucleotide sequence ID" value="NZ_BONH01000041.1"/>
</dbReference>
<protein>
    <submittedName>
        <fullName evidence="4">NADPH:quinone reductase</fullName>
    </submittedName>
</protein>
<dbReference type="SUPFAM" id="SSF51735">
    <property type="entry name" value="NAD(P)-binding Rossmann-fold domains"/>
    <property type="match status" value="1"/>
</dbReference>
<comment type="caution">
    <text evidence="4">The sequence shown here is derived from an EMBL/GenBank/DDBJ whole genome shotgun (WGS) entry which is preliminary data.</text>
</comment>
<evidence type="ECO:0000256" key="1">
    <source>
        <dbReference type="ARBA" id="ARBA00022857"/>
    </source>
</evidence>
<dbReference type="Pfam" id="PF08240">
    <property type="entry name" value="ADH_N"/>
    <property type="match status" value="1"/>
</dbReference>
<dbReference type="SMART" id="SM00829">
    <property type="entry name" value="PKS_ER"/>
    <property type="match status" value="1"/>
</dbReference>
<keyword evidence="1" id="KW-0521">NADP</keyword>
<dbReference type="InterPro" id="IPR011032">
    <property type="entry name" value="GroES-like_sf"/>
</dbReference>
<dbReference type="InterPro" id="IPR020843">
    <property type="entry name" value="ER"/>
</dbReference>
<dbReference type="Pfam" id="PF00107">
    <property type="entry name" value="ADH_zinc_N"/>
    <property type="match status" value="1"/>
</dbReference>
<dbReference type="PANTHER" id="PTHR48106">
    <property type="entry name" value="QUINONE OXIDOREDUCTASE PIG3-RELATED"/>
    <property type="match status" value="1"/>
</dbReference>
<dbReference type="GO" id="GO:0070402">
    <property type="term" value="F:NADPH binding"/>
    <property type="evidence" value="ECO:0007669"/>
    <property type="project" value="TreeGrafter"/>
</dbReference>
<dbReference type="Gene3D" id="3.90.180.10">
    <property type="entry name" value="Medium-chain alcohol dehydrogenases, catalytic domain"/>
    <property type="match status" value="1"/>
</dbReference>
<evidence type="ECO:0000313" key="5">
    <source>
        <dbReference type="Proteomes" id="UP000659904"/>
    </source>
</evidence>
<evidence type="ECO:0000259" key="3">
    <source>
        <dbReference type="SMART" id="SM00829"/>
    </source>
</evidence>
<dbReference type="GO" id="GO:0005829">
    <property type="term" value="C:cytosol"/>
    <property type="evidence" value="ECO:0007669"/>
    <property type="project" value="TreeGrafter"/>
</dbReference>
<keyword evidence="2" id="KW-0560">Oxidoreductase</keyword>
<evidence type="ECO:0000313" key="4">
    <source>
        <dbReference type="EMBL" id="GIG01645.1"/>
    </source>
</evidence>
<dbReference type="InterPro" id="IPR013149">
    <property type="entry name" value="ADH-like_C"/>
</dbReference>
<dbReference type="AlphaFoldDB" id="A0A8J3KTF8"/>
<sequence>MRAIEYDHFGGYDVLDLVEAPLPPVADGQALVRMTIAGVSPLDETVRAGHLAPALHKPLPIRPGGTGTGVVEQPGASGLPRGARVVVSGGRYGVSADGCWAEYVAVDPANLVAVPDAVDDEAAAALTTGAGYLTAYLALTELAAFRPGQTVLAPGVGGAVGQGGVEVARVLGAAHAITTATGTDKAEQGRAAGYEVIDLSQESLRDGVARLTGGRGVDVVLDGVGGQLTGEALGCLAVDGTLISIGYAAGTHADINVTDLIWKNAHIHGFRFALFTPEQVNAANTALLARLAAGDLHPAVAQVFGLAQAAAAQQLLAEGRPFGRVLLAV</sequence>
<reference evidence="4 5" key="1">
    <citation type="submission" date="2021-01" db="EMBL/GenBank/DDBJ databases">
        <title>Whole genome shotgun sequence of Catellatospora citrea NBRC 14495.</title>
        <authorList>
            <person name="Komaki H."/>
            <person name="Tamura T."/>
        </authorList>
    </citation>
    <scope>NUCLEOTIDE SEQUENCE [LARGE SCALE GENOMIC DNA]</scope>
    <source>
        <strain evidence="4 5">NBRC 14495</strain>
    </source>
</reference>
<dbReference type="GO" id="GO:0003960">
    <property type="term" value="F:quinone reductase (NADPH) activity"/>
    <property type="evidence" value="ECO:0007669"/>
    <property type="project" value="TreeGrafter"/>
</dbReference>
<dbReference type="Proteomes" id="UP000659904">
    <property type="component" value="Unassembled WGS sequence"/>
</dbReference>
<feature type="domain" description="Enoyl reductase (ER)" evidence="3">
    <location>
        <begin position="10"/>
        <end position="327"/>
    </location>
</feature>
<proteinExistence type="predicted"/>
<name>A0A8J3KTF8_9ACTN</name>
<dbReference type="PANTHER" id="PTHR48106:SF13">
    <property type="entry name" value="QUINONE OXIDOREDUCTASE-RELATED"/>
    <property type="match status" value="1"/>
</dbReference>
<accession>A0A8J3KTF8</accession>
<dbReference type="EMBL" id="BONH01000041">
    <property type="protein sequence ID" value="GIG01645.1"/>
    <property type="molecule type" value="Genomic_DNA"/>
</dbReference>
<dbReference type="SUPFAM" id="SSF50129">
    <property type="entry name" value="GroES-like"/>
    <property type="match status" value="1"/>
</dbReference>
<keyword evidence="5" id="KW-1185">Reference proteome</keyword>
<dbReference type="InterPro" id="IPR036291">
    <property type="entry name" value="NAD(P)-bd_dom_sf"/>
</dbReference>
<evidence type="ECO:0000256" key="2">
    <source>
        <dbReference type="ARBA" id="ARBA00023002"/>
    </source>
</evidence>
<dbReference type="Gene3D" id="3.40.50.720">
    <property type="entry name" value="NAD(P)-binding Rossmann-like Domain"/>
    <property type="match status" value="1"/>
</dbReference>
<gene>
    <name evidence="4" type="primary">qor_3</name>
    <name evidence="4" type="ORF">Cci01nite_67380</name>
</gene>
<dbReference type="GO" id="GO:0035925">
    <property type="term" value="F:mRNA 3'-UTR AU-rich region binding"/>
    <property type="evidence" value="ECO:0007669"/>
    <property type="project" value="TreeGrafter"/>
</dbReference>
<dbReference type="InterPro" id="IPR013154">
    <property type="entry name" value="ADH-like_N"/>
</dbReference>
<organism evidence="4 5">
    <name type="scientific">Catellatospora citrea</name>
    <dbReference type="NCBI Taxonomy" id="53366"/>
    <lineage>
        <taxon>Bacteria</taxon>
        <taxon>Bacillati</taxon>
        <taxon>Actinomycetota</taxon>
        <taxon>Actinomycetes</taxon>
        <taxon>Micromonosporales</taxon>
        <taxon>Micromonosporaceae</taxon>
        <taxon>Catellatospora</taxon>
    </lineage>
</organism>